<feature type="transmembrane region" description="Helical" evidence="1">
    <location>
        <begin position="65"/>
        <end position="86"/>
    </location>
</feature>
<reference evidence="2 3" key="1">
    <citation type="submission" date="2019-05" db="EMBL/GenBank/DDBJ databases">
        <authorList>
            <person name="Qu J.-H."/>
        </authorList>
    </citation>
    <scope>NUCLEOTIDE SEQUENCE [LARGE SCALE GENOMIC DNA]</scope>
    <source>
        <strain evidence="2 3">NS28</strain>
    </source>
</reference>
<feature type="transmembrane region" description="Helical" evidence="1">
    <location>
        <begin position="40"/>
        <end position="58"/>
    </location>
</feature>
<dbReference type="AlphaFoldDB" id="A0A5M8R446"/>
<dbReference type="RefSeq" id="WP_139011029.1">
    <property type="nucleotide sequence ID" value="NZ_VBSN01000026.1"/>
</dbReference>
<dbReference type="EMBL" id="VBSN01000026">
    <property type="protein sequence ID" value="KAA6440912.1"/>
    <property type="molecule type" value="Genomic_DNA"/>
</dbReference>
<dbReference type="InterPro" id="IPR052712">
    <property type="entry name" value="Acid_resist_chaperone_HdeD"/>
</dbReference>
<keyword evidence="1" id="KW-0472">Membrane</keyword>
<name>A0A5M8R446_9BACT</name>
<dbReference type="PANTHER" id="PTHR34989:SF1">
    <property type="entry name" value="PROTEIN HDED"/>
    <property type="match status" value="1"/>
</dbReference>
<feature type="transmembrane region" description="Helical" evidence="1">
    <location>
        <begin position="126"/>
        <end position="146"/>
    </location>
</feature>
<feature type="transmembrane region" description="Helical" evidence="1">
    <location>
        <begin position="9"/>
        <end position="28"/>
    </location>
</feature>
<dbReference type="PANTHER" id="PTHR34989">
    <property type="entry name" value="PROTEIN HDED"/>
    <property type="match status" value="1"/>
</dbReference>
<evidence type="ECO:0000256" key="1">
    <source>
        <dbReference type="SAM" id="Phobius"/>
    </source>
</evidence>
<gene>
    <name evidence="2" type="ORF">FEM33_05140</name>
</gene>
<sequence length="191" mass="21744">MENSSLKQYYFYLFLGIILSGIGIWILIKPIDPYNTLSNLLMTSFVVIGILEIFYSIFNRREIDNWGWSLASGTVSLLIGALLFAHPMVTMTILPVYVGFGIFFRSIMAVSWSFNLKSKKVENWSYLLSLSILGVIFSFIIILNPVLRGITVIFYTGLAFMIIGITNIYLAIRLKKDQQTSGIIFKSKRLK</sequence>
<dbReference type="InterPro" id="IPR005325">
    <property type="entry name" value="DUF308_memb"/>
</dbReference>
<dbReference type="Proteomes" id="UP000323994">
    <property type="component" value="Unassembled WGS sequence"/>
</dbReference>
<evidence type="ECO:0000313" key="3">
    <source>
        <dbReference type="Proteomes" id="UP000323994"/>
    </source>
</evidence>
<protein>
    <submittedName>
        <fullName evidence="2">HdeD family acid-resistance protein</fullName>
    </submittedName>
</protein>
<keyword evidence="1" id="KW-1133">Transmembrane helix</keyword>
<dbReference type="Pfam" id="PF03729">
    <property type="entry name" value="DUF308"/>
    <property type="match status" value="2"/>
</dbReference>
<organism evidence="2 3">
    <name type="scientific">Dyadobacter flavalbus</name>
    <dbReference type="NCBI Taxonomy" id="2579942"/>
    <lineage>
        <taxon>Bacteria</taxon>
        <taxon>Pseudomonadati</taxon>
        <taxon>Bacteroidota</taxon>
        <taxon>Cytophagia</taxon>
        <taxon>Cytophagales</taxon>
        <taxon>Spirosomataceae</taxon>
        <taxon>Dyadobacter</taxon>
    </lineage>
</organism>
<comment type="caution">
    <text evidence="2">The sequence shown here is derived from an EMBL/GenBank/DDBJ whole genome shotgun (WGS) entry which is preliminary data.</text>
</comment>
<proteinExistence type="predicted"/>
<feature type="transmembrane region" description="Helical" evidence="1">
    <location>
        <begin position="92"/>
        <end position="114"/>
    </location>
</feature>
<accession>A0A5M8R446</accession>
<dbReference type="OrthoDB" id="7059775at2"/>
<feature type="transmembrane region" description="Helical" evidence="1">
    <location>
        <begin position="152"/>
        <end position="172"/>
    </location>
</feature>
<dbReference type="GO" id="GO:0005886">
    <property type="term" value="C:plasma membrane"/>
    <property type="evidence" value="ECO:0007669"/>
    <property type="project" value="TreeGrafter"/>
</dbReference>
<evidence type="ECO:0000313" key="2">
    <source>
        <dbReference type="EMBL" id="KAA6440912.1"/>
    </source>
</evidence>
<keyword evidence="1" id="KW-0812">Transmembrane</keyword>
<keyword evidence="3" id="KW-1185">Reference proteome</keyword>